<dbReference type="Proteomes" id="UP000747542">
    <property type="component" value="Unassembled WGS sequence"/>
</dbReference>
<organism evidence="3 4">
    <name type="scientific">Homarus americanus</name>
    <name type="common">American lobster</name>
    <dbReference type="NCBI Taxonomy" id="6706"/>
    <lineage>
        <taxon>Eukaryota</taxon>
        <taxon>Metazoa</taxon>
        <taxon>Ecdysozoa</taxon>
        <taxon>Arthropoda</taxon>
        <taxon>Crustacea</taxon>
        <taxon>Multicrustacea</taxon>
        <taxon>Malacostraca</taxon>
        <taxon>Eumalacostraca</taxon>
        <taxon>Eucarida</taxon>
        <taxon>Decapoda</taxon>
        <taxon>Pleocyemata</taxon>
        <taxon>Astacidea</taxon>
        <taxon>Nephropoidea</taxon>
        <taxon>Nephropidae</taxon>
        <taxon>Homarus</taxon>
    </lineage>
</organism>
<feature type="region of interest" description="Disordered" evidence="1">
    <location>
        <begin position="168"/>
        <end position="227"/>
    </location>
</feature>
<feature type="transmembrane region" description="Helical" evidence="2">
    <location>
        <begin position="75"/>
        <end position="97"/>
    </location>
</feature>
<keyword evidence="2" id="KW-0472">Membrane</keyword>
<dbReference type="EMBL" id="JAHLQT010035183">
    <property type="protein sequence ID" value="KAG7158414.1"/>
    <property type="molecule type" value="Genomic_DNA"/>
</dbReference>
<reference evidence="3" key="1">
    <citation type="journal article" date="2021" name="Sci. Adv.">
        <title>The American lobster genome reveals insights on longevity, neural, and immune adaptations.</title>
        <authorList>
            <person name="Polinski J.M."/>
            <person name="Zimin A.V."/>
            <person name="Clark K.F."/>
            <person name="Kohn A.B."/>
            <person name="Sadowski N."/>
            <person name="Timp W."/>
            <person name="Ptitsyn A."/>
            <person name="Khanna P."/>
            <person name="Romanova D.Y."/>
            <person name="Williams P."/>
            <person name="Greenwood S.J."/>
            <person name="Moroz L.L."/>
            <person name="Walt D.R."/>
            <person name="Bodnar A.G."/>
        </authorList>
    </citation>
    <scope>NUCLEOTIDE SEQUENCE</scope>
    <source>
        <strain evidence="3">GMGI-L3</strain>
    </source>
</reference>
<keyword evidence="2" id="KW-0812">Transmembrane</keyword>
<feature type="compositionally biased region" description="Polar residues" evidence="1">
    <location>
        <begin position="185"/>
        <end position="197"/>
    </location>
</feature>
<feature type="transmembrane region" description="Helical" evidence="2">
    <location>
        <begin position="20"/>
        <end position="38"/>
    </location>
</feature>
<accession>A0A8J5JNL3</accession>
<comment type="caution">
    <text evidence="3">The sequence shown here is derived from an EMBL/GenBank/DDBJ whole genome shotgun (WGS) entry which is preliminary data.</text>
</comment>
<proteinExistence type="predicted"/>
<dbReference type="AlphaFoldDB" id="A0A8J5JNL3"/>
<name>A0A8J5JNL3_HOMAM</name>
<keyword evidence="4" id="KW-1185">Reference proteome</keyword>
<protein>
    <submittedName>
        <fullName evidence="3">Uncharacterized protein</fullName>
    </submittedName>
</protein>
<evidence type="ECO:0000256" key="2">
    <source>
        <dbReference type="SAM" id="Phobius"/>
    </source>
</evidence>
<feature type="transmembrane region" description="Helical" evidence="2">
    <location>
        <begin position="50"/>
        <end position="69"/>
    </location>
</feature>
<sequence>MVLYIFIFLSLLSVRFAMSLRMVMSFVYFILTALMILGAKKGNPRLMAPWLWWQLAQITFFIIAVFGHFANFDNIFYVISIVILVIYFFLVVNSYYLQLLESTIHTADLRVVAVAHPRMGMTLTIPSPRKDDLPPPYPGFAPDYNTGFNPNYVTGVIDGAQYIPGQNIYPSQPPPYSSNNPYQSGQVGQPIPQNQELHANVSVVNNPPPNSGGEAAPLVEKNPLPQN</sequence>
<keyword evidence="2" id="KW-1133">Transmembrane helix</keyword>
<evidence type="ECO:0000313" key="3">
    <source>
        <dbReference type="EMBL" id="KAG7158414.1"/>
    </source>
</evidence>
<gene>
    <name evidence="3" type="ORF">Hamer_G022575</name>
</gene>
<evidence type="ECO:0000313" key="4">
    <source>
        <dbReference type="Proteomes" id="UP000747542"/>
    </source>
</evidence>
<evidence type="ECO:0000256" key="1">
    <source>
        <dbReference type="SAM" id="MobiDB-lite"/>
    </source>
</evidence>